<keyword evidence="3" id="KW-1185">Reference proteome</keyword>
<name>A0A5M4BAI3_9FLAO</name>
<comment type="caution">
    <text evidence="2">The sequence shown here is derived from an EMBL/GenBank/DDBJ whole genome shotgun (WGS) entry which is preliminary data.</text>
</comment>
<dbReference type="PIRSF" id="PIRSF028431">
    <property type="entry name" value="UCP028431"/>
    <property type="match status" value="1"/>
</dbReference>
<evidence type="ECO:0000259" key="1">
    <source>
        <dbReference type="Pfam" id="PF10091"/>
    </source>
</evidence>
<protein>
    <recommendedName>
        <fullName evidence="1">Glycoamylase-like domain-containing protein</fullName>
    </recommendedName>
</protein>
<dbReference type="Pfam" id="PF10091">
    <property type="entry name" value="Glycoamylase"/>
    <property type="match status" value="1"/>
</dbReference>
<feature type="domain" description="Glycoamylase-like" evidence="1">
    <location>
        <begin position="226"/>
        <end position="446"/>
    </location>
</feature>
<dbReference type="Gene3D" id="1.50.10.140">
    <property type="match status" value="1"/>
</dbReference>
<evidence type="ECO:0000313" key="3">
    <source>
        <dbReference type="Proteomes" id="UP000398217"/>
    </source>
</evidence>
<proteinExistence type="predicted"/>
<dbReference type="InterPro" id="IPR016883">
    <property type="entry name" value="UCP028431"/>
</dbReference>
<dbReference type="AlphaFoldDB" id="A0A5M4BAI3"/>
<dbReference type="EMBL" id="BLBC01000012">
    <property type="protein sequence ID" value="GET46604.1"/>
    <property type="molecule type" value="Genomic_DNA"/>
</dbReference>
<sequence length="462" mass="52908">MLMNSQRYTILIGLLLLGFIGCNHKKKNTPEPIETPKNETNRPMEFASDSDFLDFIQKTHFNYMWEGAEENSGLACERIHIDGNYPTNDQHIITTGGSGFGIAGILVGIERGFITREQAVERLLKIVSFLEKADRYHGIWSHWIDGKTGKTKPFGTKDNGGDIVESAFLMQGLLCARQYFKNGNSTEKQLANRIDTLWKEMNWTWYLNNKDVLYWHWSPEYDWQINFPLEGYNECLITYILAASSPTHTIPASAYHNGWARAGGIKTDKKAYNLPLILKHNGAESYGGPLFWAHYSYIGLNPKGLTDKYADYWQLNRNHTLINYNYCVENPNKFKGYGKNCWGLTASYSINGYSAHHPVVNDKAVITPTAALSSFPYTPEESMEALKHFYFNLGDKIWGKYGFYDAFSEQHNWFPNRYLAIDQLTIAPMIENHRTGLLWRLFMSCPEVQEGLKKLGFNVSSI</sequence>
<organism evidence="2 3">
    <name type="scientific">Capnocytophaga felis</name>
    <dbReference type="NCBI Taxonomy" id="2267611"/>
    <lineage>
        <taxon>Bacteria</taxon>
        <taxon>Pseudomonadati</taxon>
        <taxon>Bacteroidota</taxon>
        <taxon>Flavobacteriia</taxon>
        <taxon>Flavobacteriales</taxon>
        <taxon>Flavobacteriaceae</taxon>
        <taxon>Capnocytophaga</taxon>
    </lineage>
</organism>
<dbReference type="PROSITE" id="PS51257">
    <property type="entry name" value="PROKAR_LIPOPROTEIN"/>
    <property type="match status" value="1"/>
</dbReference>
<dbReference type="InterPro" id="IPR019282">
    <property type="entry name" value="Glycoamylase-like_cons_dom"/>
</dbReference>
<reference evidence="3" key="1">
    <citation type="journal article" date="2020" name="Int. J. Syst. Evol. Microbiol.">
        <title>Capnocytophaga felis sp. nov. isolated from the feline oral cavity.</title>
        <authorList>
            <person name="Suzuki M."/>
            <person name="Umeda K."/>
            <person name="Kimura M."/>
            <person name="Imaoka K."/>
            <person name="Morikawa S."/>
            <person name="Maeda K."/>
        </authorList>
    </citation>
    <scope>NUCLEOTIDE SEQUENCE [LARGE SCALE GENOMIC DNA]</scope>
    <source>
        <strain evidence="3">KC07070</strain>
    </source>
</reference>
<dbReference type="Proteomes" id="UP000398217">
    <property type="component" value="Unassembled WGS sequence"/>
</dbReference>
<accession>A0A5M4BAI3</accession>
<evidence type="ECO:0000313" key="2">
    <source>
        <dbReference type="EMBL" id="GET46604.1"/>
    </source>
</evidence>
<gene>
    <name evidence="2" type="ORF">RCZ01_19060</name>
</gene>